<protein>
    <recommendedName>
        <fullName evidence="6">Probable inorganic carbon transporter subunit DabA</fullName>
    </recommendedName>
</protein>
<name>A0A1W2H095_9BACT</name>
<comment type="subunit">
    <text evidence="6">Forms a complex with DabB.</text>
</comment>
<feature type="binding site" evidence="6">
    <location>
        <position position="330"/>
    </location>
    <ligand>
        <name>Zn(2+)</name>
        <dbReference type="ChEBI" id="CHEBI:29105"/>
    </ligand>
</feature>
<dbReference type="GO" id="GO:0008270">
    <property type="term" value="F:zinc ion binding"/>
    <property type="evidence" value="ECO:0007669"/>
    <property type="project" value="UniProtKB-UniRule"/>
</dbReference>
<gene>
    <name evidence="6" type="primary">dabA</name>
    <name evidence="7" type="ORF">SAMN00777080_0734</name>
</gene>
<dbReference type="PANTHER" id="PTHR38344:SF1">
    <property type="entry name" value="INORGANIC CARBON TRANSPORTER SUBUNIT DABA-RELATED"/>
    <property type="match status" value="1"/>
</dbReference>
<comment type="cofactor">
    <cofactor evidence="6">
        <name>Zn(2+)</name>
        <dbReference type="ChEBI" id="CHEBI:29105"/>
    </cofactor>
</comment>
<dbReference type="PANTHER" id="PTHR38344">
    <property type="entry name" value="UPF0753 PROTEIN AQ_863"/>
    <property type="match status" value="1"/>
</dbReference>
<comment type="subcellular location">
    <subcellularLocation>
        <location evidence="6">Cell membrane</location>
        <topology evidence="6">Peripheral membrane protein</topology>
    </subcellularLocation>
</comment>
<dbReference type="Proteomes" id="UP000192333">
    <property type="component" value="Chromosome I"/>
</dbReference>
<keyword evidence="5 6" id="KW-0472">Membrane</keyword>
<evidence type="ECO:0000256" key="3">
    <source>
        <dbReference type="ARBA" id="ARBA00022723"/>
    </source>
</evidence>
<dbReference type="GO" id="GO:0005886">
    <property type="term" value="C:plasma membrane"/>
    <property type="evidence" value="ECO:0007669"/>
    <property type="project" value="UniProtKB-SubCell"/>
</dbReference>
<dbReference type="AlphaFoldDB" id="A0A1W2H095"/>
<dbReference type="EMBL" id="LT838813">
    <property type="protein sequence ID" value="SMD42194.1"/>
    <property type="molecule type" value="Genomic_DNA"/>
</dbReference>
<feature type="binding site" evidence="6">
    <location>
        <position position="332"/>
    </location>
    <ligand>
        <name>Zn(2+)</name>
        <dbReference type="ChEBI" id="CHEBI:29105"/>
    </ligand>
</feature>
<keyword evidence="4 6" id="KW-0862">Zinc</keyword>
<keyword evidence="8" id="KW-1185">Reference proteome</keyword>
<dbReference type="OrthoDB" id="9805101at2"/>
<dbReference type="InterPro" id="IPR018752">
    <property type="entry name" value="DabA"/>
</dbReference>
<evidence type="ECO:0000256" key="1">
    <source>
        <dbReference type="ARBA" id="ARBA00022448"/>
    </source>
</evidence>
<dbReference type="RefSeq" id="WP_084119027.1">
    <property type="nucleotide sequence ID" value="NZ_LT838813.1"/>
</dbReference>
<dbReference type="HAMAP" id="MF_01871">
    <property type="entry name" value="DabA"/>
    <property type="match status" value="1"/>
</dbReference>
<reference evidence="8" key="1">
    <citation type="submission" date="2017-04" db="EMBL/GenBank/DDBJ databases">
        <authorList>
            <person name="Varghese N."/>
            <person name="Submissions S."/>
        </authorList>
    </citation>
    <scope>NUCLEOTIDE SEQUENCE [LARGE SCALE GENOMIC DNA]</scope>
    <source>
        <strain evidence="8">DSM 16537</strain>
    </source>
</reference>
<evidence type="ECO:0000256" key="2">
    <source>
        <dbReference type="ARBA" id="ARBA00022475"/>
    </source>
</evidence>
<accession>A0A1W2H095</accession>
<organism evidence="7 8">
    <name type="scientific">Aquiflexum balticum DSM 16537</name>
    <dbReference type="NCBI Taxonomy" id="758820"/>
    <lineage>
        <taxon>Bacteria</taxon>
        <taxon>Pseudomonadati</taxon>
        <taxon>Bacteroidota</taxon>
        <taxon>Cytophagia</taxon>
        <taxon>Cytophagales</taxon>
        <taxon>Cyclobacteriaceae</taxon>
        <taxon>Aquiflexum</taxon>
    </lineage>
</organism>
<sequence>MASPLPEELNHVIHELGHYLPAQAPLKDFVHHNTLHAFQQLPFHEALQTAAENFGYKTYLSVESFRELYSKNKISADILDRVILSHKGQKESAKWKDVMLHKNCKNQPEAIVGRLRKVWKSHHHVNLDKETHITLFRMLGSYLDQGIAIWKFPVPSKGFLAAIRNLESNSFTNLFKTERAKNLLLDPKTKLQDLLEILVGSKDYFRQYLFDQQFAHPGWSGMVAVLEHQPQSLLDKKAISLHDLIFVECLLEIDALDRRLGDHWDPLVKHLPEDLLPILTKTEGKEYYDVLKMWQEAFEWTYFDQVIRGLQLSHEKDFKKEASSFQALFCIDDRCCSVRRYIERFAPDSQTFGTAGFFNIPFFFQPEHSKFMTKVCPAPVTPVHVIRESEAKLRHEKDSHFSKHSKGIFGGWAISQTMGFWSAVKMAKNIFRPGPTPAMVSSFSHMDPKGKLSIECKSTEHKYHGLQVGFTLEEMTNSLEGLLKGIGLVKDFAPLVYIFGHGASSVNNTHYAGYDCGACSGRSGSVNARVGAFFGNHPEVRKALEERGIYIPVTTQFVGGLHDTTRDEMEFYDIDVLTEDNMLRHQNNLQTFEIALDYNAKERSRRFDTVDSTQEAAKVHEKVKLRALSLFEPRPEWNHATNALCVIGKRESNKHLFLDKRAFLNSYDYGIDPEGKYLLNIVKAVAPVCGGINLEYYFSRVDNQRLGAGSKLPHNVMGLIGVANGIDGDLRPGLPSQMINIHDPLRILITVEHFPETILKTIKTHEATYEWFANEWVRLVAIHPETKEAFLFKKGEFIPYQPHAKHIEKIQNLDELLVSTSENLPVFLLS</sequence>
<comment type="function">
    <text evidence="6">Part of an energy-coupled inorganic carbon pump.</text>
</comment>
<feature type="binding site" evidence="6">
    <location>
        <position position="501"/>
    </location>
    <ligand>
        <name>Zn(2+)</name>
        <dbReference type="ChEBI" id="CHEBI:29105"/>
    </ligand>
</feature>
<evidence type="ECO:0000313" key="7">
    <source>
        <dbReference type="EMBL" id="SMD42194.1"/>
    </source>
</evidence>
<evidence type="ECO:0000256" key="4">
    <source>
        <dbReference type="ARBA" id="ARBA00022833"/>
    </source>
</evidence>
<proteinExistence type="inferred from homology"/>
<keyword evidence="3 6" id="KW-0479">Metal-binding</keyword>
<keyword evidence="2 6" id="KW-1003">Cell membrane</keyword>
<comment type="similarity">
    <text evidence="6">Belongs to the inorganic carbon transporter (TC 9.A.2) DabA family.</text>
</comment>
<keyword evidence="1 6" id="KW-0813">Transport</keyword>
<evidence type="ECO:0000256" key="5">
    <source>
        <dbReference type="ARBA" id="ARBA00023136"/>
    </source>
</evidence>
<dbReference type="STRING" id="758820.SAMN00777080_0734"/>
<evidence type="ECO:0000256" key="6">
    <source>
        <dbReference type="HAMAP-Rule" id="MF_01871"/>
    </source>
</evidence>
<feature type="binding site" evidence="6">
    <location>
        <position position="516"/>
    </location>
    <ligand>
        <name>Zn(2+)</name>
        <dbReference type="ChEBI" id="CHEBI:29105"/>
    </ligand>
</feature>
<dbReference type="Pfam" id="PF10070">
    <property type="entry name" value="DabA"/>
    <property type="match status" value="1"/>
</dbReference>
<evidence type="ECO:0000313" key="8">
    <source>
        <dbReference type="Proteomes" id="UP000192333"/>
    </source>
</evidence>